<evidence type="ECO:0000313" key="5">
    <source>
        <dbReference type="EMBL" id="TWI80436.1"/>
    </source>
</evidence>
<name>A0A562SI23_9BACT</name>
<evidence type="ECO:0000256" key="3">
    <source>
        <dbReference type="ARBA" id="ARBA00023163"/>
    </source>
</evidence>
<protein>
    <submittedName>
        <fullName evidence="5">Helix-turn-helix protein</fullName>
    </submittedName>
</protein>
<dbReference type="PANTHER" id="PTHR46796:SF13">
    <property type="entry name" value="HTH-TYPE TRANSCRIPTIONAL ACTIVATOR RHAS"/>
    <property type="match status" value="1"/>
</dbReference>
<evidence type="ECO:0000256" key="1">
    <source>
        <dbReference type="ARBA" id="ARBA00023015"/>
    </source>
</evidence>
<keyword evidence="6" id="KW-1185">Reference proteome</keyword>
<keyword evidence="3" id="KW-0804">Transcription</keyword>
<keyword evidence="1" id="KW-0805">Transcription regulation</keyword>
<reference evidence="5 6" key="1">
    <citation type="journal article" date="2015" name="Stand. Genomic Sci.">
        <title>Genomic Encyclopedia of Bacterial and Archaeal Type Strains, Phase III: the genomes of soil and plant-associated and newly described type strains.</title>
        <authorList>
            <person name="Whitman W.B."/>
            <person name="Woyke T."/>
            <person name="Klenk H.P."/>
            <person name="Zhou Y."/>
            <person name="Lilburn T.G."/>
            <person name="Beck B.J."/>
            <person name="De Vos P."/>
            <person name="Vandamme P."/>
            <person name="Eisen J.A."/>
            <person name="Garrity G."/>
            <person name="Hugenholtz P."/>
            <person name="Kyrpides N.C."/>
        </authorList>
    </citation>
    <scope>NUCLEOTIDE SEQUENCE [LARGE SCALE GENOMIC DNA]</scope>
    <source>
        <strain evidence="5 6">CGMCC 1.7271</strain>
    </source>
</reference>
<dbReference type="InterPro" id="IPR050204">
    <property type="entry name" value="AraC_XylS_family_regulators"/>
</dbReference>
<organism evidence="5 6">
    <name type="scientific">Lacibacter cauensis</name>
    <dbReference type="NCBI Taxonomy" id="510947"/>
    <lineage>
        <taxon>Bacteria</taxon>
        <taxon>Pseudomonadati</taxon>
        <taxon>Bacteroidota</taxon>
        <taxon>Chitinophagia</taxon>
        <taxon>Chitinophagales</taxon>
        <taxon>Chitinophagaceae</taxon>
        <taxon>Lacibacter</taxon>
    </lineage>
</organism>
<accession>A0A562SI23</accession>
<dbReference type="InterPro" id="IPR046532">
    <property type="entry name" value="DUF6597"/>
</dbReference>
<dbReference type="EMBL" id="VLLE01000005">
    <property type="protein sequence ID" value="TWI80436.1"/>
    <property type="molecule type" value="Genomic_DNA"/>
</dbReference>
<dbReference type="AlphaFoldDB" id="A0A562SI23"/>
<dbReference type="GO" id="GO:0043565">
    <property type="term" value="F:sequence-specific DNA binding"/>
    <property type="evidence" value="ECO:0007669"/>
    <property type="project" value="InterPro"/>
</dbReference>
<sequence>MVNVGFLFQKSIQAFNLKLDREKIVLFQKQHLLHQKFHIPHPALQDFVSNIMIVEADLNHIKQSVICPFPPTPQNCIYFYINDPVQTQKLGTAAFTKKAPSIIVGPQLTRVNLEMGKNHLMLCVSFHPGGLFRLLGIPMKHFFDEDVDAALLFSDAEISSINQQLKEANSWQHMKNIVELFLISKIDKLKTLLPFDMAMKELVKSGGTMSMESTASLSCLSLRQFERTCNERIGLSPKLFARLVRFSKAYRLKESQQQLSWTSIAYSSGYFDQMHLIRDFKEFAGVTPRFLEDELTATPLRLQANIKI</sequence>
<dbReference type="PROSITE" id="PS01124">
    <property type="entry name" value="HTH_ARAC_FAMILY_2"/>
    <property type="match status" value="1"/>
</dbReference>
<proteinExistence type="predicted"/>
<comment type="caution">
    <text evidence="5">The sequence shown here is derived from an EMBL/GenBank/DDBJ whole genome shotgun (WGS) entry which is preliminary data.</text>
</comment>
<dbReference type="Pfam" id="PF20240">
    <property type="entry name" value="DUF6597"/>
    <property type="match status" value="1"/>
</dbReference>
<dbReference type="Proteomes" id="UP000316167">
    <property type="component" value="Unassembled WGS sequence"/>
</dbReference>
<dbReference type="GO" id="GO:0003700">
    <property type="term" value="F:DNA-binding transcription factor activity"/>
    <property type="evidence" value="ECO:0007669"/>
    <property type="project" value="InterPro"/>
</dbReference>
<dbReference type="InterPro" id="IPR009057">
    <property type="entry name" value="Homeodomain-like_sf"/>
</dbReference>
<gene>
    <name evidence="5" type="ORF">IQ13_3113</name>
</gene>
<feature type="domain" description="HTH araC/xylS-type" evidence="4">
    <location>
        <begin position="187"/>
        <end position="294"/>
    </location>
</feature>
<dbReference type="SMART" id="SM00342">
    <property type="entry name" value="HTH_ARAC"/>
    <property type="match status" value="1"/>
</dbReference>
<dbReference type="PANTHER" id="PTHR46796">
    <property type="entry name" value="HTH-TYPE TRANSCRIPTIONAL ACTIVATOR RHAS-RELATED"/>
    <property type="match status" value="1"/>
</dbReference>
<dbReference type="SUPFAM" id="SSF46689">
    <property type="entry name" value="Homeodomain-like"/>
    <property type="match status" value="1"/>
</dbReference>
<dbReference type="InterPro" id="IPR018060">
    <property type="entry name" value="HTH_AraC"/>
</dbReference>
<dbReference type="Gene3D" id="1.10.10.60">
    <property type="entry name" value="Homeodomain-like"/>
    <property type="match status" value="1"/>
</dbReference>
<evidence type="ECO:0000259" key="4">
    <source>
        <dbReference type="PROSITE" id="PS01124"/>
    </source>
</evidence>
<keyword evidence="2" id="KW-0238">DNA-binding</keyword>
<dbReference type="Pfam" id="PF12833">
    <property type="entry name" value="HTH_18"/>
    <property type="match status" value="1"/>
</dbReference>
<evidence type="ECO:0000256" key="2">
    <source>
        <dbReference type="ARBA" id="ARBA00023125"/>
    </source>
</evidence>
<evidence type="ECO:0000313" key="6">
    <source>
        <dbReference type="Proteomes" id="UP000316167"/>
    </source>
</evidence>